<keyword evidence="2" id="KW-1185">Reference proteome</keyword>
<protein>
    <submittedName>
        <fullName evidence="1">Uncharacterized protein</fullName>
    </submittedName>
</protein>
<proteinExistence type="predicted"/>
<organism evidence="1 2">
    <name type="scientific">Hirundo rustica rustica</name>
    <dbReference type="NCBI Taxonomy" id="333673"/>
    <lineage>
        <taxon>Eukaryota</taxon>
        <taxon>Metazoa</taxon>
        <taxon>Chordata</taxon>
        <taxon>Craniata</taxon>
        <taxon>Vertebrata</taxon>
        <taxon>Euteleostomi</taxon>
        <taxon>Archelosauria</taxon>
        <taxon>Archosauria</taxon>
        <taxon>Dinosauria</taxon>
        <taxon>Saurischia</taxon>
        <taxon>Theropoda</taxon>
        <taxon>Coelurosauria</taxon>
        <taxon>Aves</taxon>
        <taxon>Neognathae</taxon>
        <taxon>Neoaves</taxon>
        <taxon>Telluraves</taxon>
        <taxon>Australaves</taxon>
        <taxon>Passeriformes</taxon>
        <taxon>Sylvioidea</taxon>
        <taxon>Hirundinidae</taxon>
        <taxon>Hirundo</taxon>
    </lineage>
</organism>
<comment type="caution">
    <text evidence="1">The sequence shown here is derived from an EMBL/GenBank/DDBJ whole genome shotgun (WGS) entry which is preliminary data.</text>
</comment>
<accession>A0A3M0KDB8</accession>
<dbReference type="EMBL" id="QRBI01000116">
    <property type="protein sequence ID" value="RMC09100.1"/>
    <property type="molecule type" value="Genomic_DNA"/>
</dbReference>
<evidence type="ECO:0000313" key="1">
    <source>
        <dbReference type="EMBL" id="RMC09100.1"/>
    </source>
</evidence>
<name>A0A3M0KDB8_HIRRU</name>
<evidence type="ECO:0000313" key="2">
    <source>
        <dbReference type="Proteomes" id="UP000269221"/>
    </source>
</evidence>
<dbReference type="Proteomes" id="UP000269221">
    <property type="component" value="Unassembled WGS sequence"/>
</dbReference>
<sequence>MFTHPFELPGAGNVPYAAPGTRLAEDNMKLAGVHRACQYRFPYPDYLLQKNRAVCTVIEQVNSLSHKIVLGDSDPTGQLSGFVPPPEKPLCTLTAAQKELGIPRMFPEIVVC</sequence>
<dbReference type="AlphaFoldDB" id="A0A3M0KDB8"/>
<reference evidence="1 2" key="1">
    <citation type="submission" date="2018-07" db="EMBL/GenBank/DDBJ databases">
        <title>A high quality draft genome assembly of the barn swallow (H. rustica rustica).</title>
        <authorList>
            <person name="Formenti G."/>
            <person name="Chiara M."/>
            <person name="Poveda L."/>
            <person name="Francoijs K.-J."/>
            <person name="Bonisoli-Alquati A."/>
            <person name="Canova L."/>
            <person name="Gianfranceschi L."/>
            <person name="Horner D.S."/>
            <person name="Saino N."/>
        </authorList>
    </citation>
    <scope>NUCLEOTIDE SEQUENCE [LARGE SCALE GENOMIC DNA]</scope>
    <source>
        <strain evidence="1">Chelidonia</strain>
        <tissue evidence="1">Blood</tissue>
    </source>
</reference>
<gene>
    <name evidence="1" type="ORF">DUI87_14106</name>
</gene>